<dbReference type="PANTHER" id="PTHR38098:SF1">
    <property type="entry name" value="LPS-ASSEMBLY LIPOPROTEIN LPTE"/>
    <property type="match status" value="1"/>
</dbReference>
<keyword evidence="3" id="KW-0998">Cell outer membrane</keyword>
<evidence type="ECO:0008006" key="6">
    <source>
        <dbReference type="Google" id="ProtNLM"/>
    </source>
</evidence>
<dbReference type="AlphaFoldDB" id="A0A3B1ABE0"/>
<evidence type="ECO:0000256" key="4">
    <source>
        <dbReference type="SAM" id="MobiDB-lite"/>
    </source>
</evidence>
<dbReference type="Pfam" id="PF04390">
    <property type="entry name" value="LptE"/>
    <property type="match status" value="1"/>
</dbReference>
<accession>A0A3B1ABE0</accession>
<evidence type="ECO:0000313" key="5">
    <source>
        <dbReference type="EMBL" id="VAW96947.1"/>
    </source>
</evidence>
<dbReference type="InterPro" id="IPR007485">
    <property type="entry name" value="LPS_assembly_LptE"/>
</dbReference>
<protein>
    <recommendedName>
        <fullName evidence="6">LPS-assembly lipoprotein LptE</fullName>
    </recommendedName>
</protein>
<organism evidence="5">
    <name type="scientific">hydrothermal vent metagenome</name>
    <dbReference type="NCBI Taxonomy" id="652676"/>
    <lineage>
        <taxon>unclassified sequences</taxon>
        <taxon>metagenomes</taxon>
        <taxon>ecological metagenomes</taxon>
    </lineage>
</organism>
<evidence type="ECO:0000256" key="3">
    <source>
        <dbReference type="ARBA" id="ARBA00023237"/>
    </source>
</evidence>
<feature type="region of interest" description="Disordered" evidence="4">
    <location>
        <begin position="160"/>
        <end position="180"/>
    </location>
</feature>
<dbReference type="HAMAP" id="MF_01186">
    <property type="entry name" value="LPS_assembly_LptE"/>
    <property type="match status" value="1"/>
</dbReference>
<proteinExistence type="inferred from homology"/>
<dbReference type="GO" id="GO:0043165">
    <property type="term" value="P:Gram-negative-bacterium-type cell outer membrane assembly"/>
    <property type="evidence" value="ECO:0007669"/>
    <property type="project" value="InterPro"/>
</dbReference>
<dbReference type="GO" id="GO:0015920">
    <property type="term" value="P:lipopolysaccharide transport"/>
    <property type="evidence" value="ECO:0007669"/>
    <property type="project" value="TreeGrafter"/>
</dbReference>
<dbReference type="PANTHER" id="PTHR38098">
    <property type="entry name" value="LPS-ASSEMBLY LIPOPROTEIN LPTE"/>
    <property type="match status" value="1"/>
</dbReference>
<reference evidence="5" key="1">
    <citation type="submission" date="2018-06" db="EMBL/GenBank/DDBJ databases">
        <authorList>
            <person name="Zhirakovskaya E."/>
        </authorList>
    </citation>
    <scope>NUCLEOTIDE SEQUENCE</scope>
</reference>
<dbReference type="GO" id="GO:0019867">
    <property type="term" value="C:outer membrane"/>
    <property type="evidence" value="ECO:0007669"/>
    <property type="project" value="InterPro"/>
</dbReference>
<keyword evidence="2" id="KW-0472">Membrane</keyword>
<dbReference type="Gene3D" id="3.30.160.150">
    <property type="entry name" value="Lipoprotein like domain"/>
    <property type="match status" value="1"/>
</dbReference>
<sequence>MILLVSLLQSCGFRLRGVSNLPSTIKYAVITGVAQYSEAGLAVKQQLESSGAKVLSTADVDTIHFVVLQNKFSRRVLSVNAAGTANEYELTYTFAMRVLNQKGIVLVSERVVNLNRNYIYDPANALAKSDEESNIKSQMILLAVRQSMRRIGIKLRQLPSLNPSSQASQNETPAKDIKTD</sequence>
<keyword evidence="1" id="KW-0732">Signal</keyword>
<dbReference type="GO" id="GO:0001530">
    <property type="term" value="F:lipopolysaccharide binding"/>
    <property type="evidence" value="ECO:0007669"/>
    <property type="project" value="TreeGrafter"/>
</dbReference>
<dbReference type="EMBL" id="UOFT01000054">
    <property type="protein sequence ID" value="VAW96947.1"/>
    <property type="molecule type" value="Genomic_DNA"/>
</dbReference>
<evidence type="ECO:0000256" key="1">
    <source>
        <dbReference type="ARBA" id="ARBA00022729"/>
    </source>
</evidence>
<name>A0A3B1ABE0_9ZZZZ</name>
<gene>
    <name evidence="5" type="ORF">MNBD_GAMMA23-1376</name>
</gene>
<dbReference type="GO" id="GO:1990351">
    <property type="term" value="C:transporter complex"/>
    <property type="evidence" value="ECO:0007669"/>
    <property type="project" value="TreeGrafter"/>
</dbReference>
<evidence type="ECO:0000256" key="2">
    <source>
        <dbReference type="ARBA" id="ARBA00023136"/>
    </source>
</evidence>
<feature type="compositionally biased region" description="Polar residues" evidence="4">
    <location>
        <begin position="160"/>
        <end position="172"/>
    </location>
</feature>